<keyword evidence="2" id="KW-1185">Reference proteome</keyword>
<evidence type="ECO:0000313" key="2">
    <source>
        <dbReference type="Proteomes" id="UP001516400"/>
    </source>
</evidence>
<organism evidence="1 2">
    <name type="scientific">Cryptolaemus montrouzieri</name>
    <dbReference type="NCBI Taxonomy" id="559131"/>
    <lineage>
        <taxon>Eukaryota</taxon>
        <taxon>Metazoa</taxon>
        <taxon>Ecdysozoa</taxon>
        <taxon>Arthropoda</taxon>
        <taxon>Hexapoda</taxon>
        <taxon>Insecta</taxon>
        <taxon>Pterygota</taxon>
        <taxon>Neoptera</taxon>
        <taxon>Endopterygota</taxon>
        <taxon>Coleoptera</taxon>
        <taxon>Polyphaga</taxon>
        <taxon>Cucujiformia</taxon>
        <taxon>Coccinelloidea</taxon>
        <taxon>Coccinellidae</taxon>
        <taxon>Scymninae</taxon>
        <taxon>Scymnini</taxon>
        <taxon>Cryptolaemus</taxon>
    </lineage>
</organism>
<reference evidence="1 2" key="1">
    <citation type="journal article" date="2021" name="BMC Biol.">
        <title>Horizontally acquired antibacterial genes associated with adaptive radiation of ladybird beetles.</title>
        <authorList>
            <person name="Li H.S."/>
            <person name="Tang X.F."/>
            <person name="Huang Y.H."/>
            <person name="Xu Z.Y."/>
            <person name="Chen M.L."/>
            <person name="Du X.Y."/>
            <person name="Qiu B.Y."/>
            <person name="Chen P.T."/>
            <person name="Zhang W."/>
            <person name="Slipinski A."/>
            <person name="Escalona H.E."/>
            <person name="Waterhouse R.M."/>
            <person name="Zwick A."/>
            <person name="Pang H."/>
        </authorList>
    </citation>
    <scope>NUCLEOTIDE SEQUENCE [LARGE SCALE GENOMIC DNA]</scope>
    <source>
        <strain evidence="1">SYSU2018</strain>
    </source>
</reference>
<dbReference type="PANTHER" id="PTHR39953:SF1">
    <property type="entry name" value="RE54151P"/>
    <property type="match status" value="1"/>
</dbReference>
<gene>
    <name evidence="1" type="ORF">HHI36_009837</name>
</gene>
<dbReference type="AlphaFoldDB" id="A0ABD2MHD7"/>
<dbReference type="Proteomes" id="UP001516400">
    <property type="component" value="Unassembled WGS sequence"/>
</dbReference>
<accession>A0ABD2MHD7</accession>
<evidence type="ECO:0000313" key="1">
    <source>
        <dbReference type="EMBL" id="KAL3265632.1"/>
    </source>
</evidence>
<name>A0ABD2MHD7_9CUCU</name>
<feature type="non-terminal residue" evidence="1">
    <location>
        <position position="1"/>
    </location>
</feature>
<proteinExistence type="predicted"/>
<comment type="caution">
    <text evidence="1">The sequence shown here is derived from an EMBL/GenBank/DDBJ whole genome shotgun (WGS) entry which is preliminary data.</text>
</comment>
<protein>
    <submittedName>
        <fullName evidence="1">Uncharacterized protein</fullName>
    </submittedName>
</protein>
<dbReference type="EMBL" id="JABFTP020000001">
    <property type="protein sequence ID" value="KAL3265632.1"/>
    <property type="molecule type" value="Genomic_DNA"/>
</dbReference>
<sequence length="139" mass="15668">SSRSSYGDDAISYVQLKWEGKICTVKCKNCPEHRVHAKLYTVTLIVDEDEEKETSIQCHDCLAAQCGCKHAIALLMCVHRRSEEPSCTEVQCYWQKSKLSRVGTTLKFISANDSSKGSPMLPSNYTLLEKFLEEGKEKS</sequence>
<dbReference type="PANTHER" id="PTHR39953">
    <property type="entry name" value="RE54151P"/>
    <property type="match status" value="1"/>
</dbReference>